<feature type="domain" description="PH" evidence="2">
    <location>
        <begin position="43"/>
        <end position="95"/>
    </location>
</feature>
<proteinExistence type="predicted"/>
<gene>
    <name evidence="3" type="ORF">PSNMU_V1.4_AUG-EV-PASAV3_0046910</name>
</gene>
<dbReference type="Gene3D" id="2.30.29.30">
    <property type="entry name" value="Pleckstrin-homology domain (PH domain)/Phosphotyrosine-binding domain (PTB)"/>
    <property type="match status" value="1"/>
</dbReference>
<dbReference type="EMBL" id="CAACVS010000146">
    <property type="protein sequence ID" value="VEU37879.1"/>
    <property type="molecule type" value="Genomic_DNA"/>
</dbReference>
<protein>
    <recommendedName>
        <fullName evidence="2">PH domain-containing protein</fullName>
    </recommendedName>
</protein>
<feature type="region of interest" description="Disordered" evidence="1">
    <location>
        <begin position="16"/>
        <end position="35"/>
    </location>
</feature>
<evidence type="ECO:0000259" key="2">
    <source>
        <dbReference type="PROSITE" id="PS50003"/>
    </source>
</evidence>
<evidence type="ECO:0000313" key="4">
    <source>
        <dbReference type="Proteomes" id="UP000291116"/>
    </source>
</evidence>
<dbReference type="Proteomes" id="UP000291116">
    <property type="component" value="Unassembled WGS sequence"/>
</dbReference>
<feature type="compositionally biased region" description="Polar residues" evidence="1">
    <location>
        <begin position="18"/>
        <end position="28"/>
    </location>
</feature>
<dbReference type="PROSITE" id="PS50003">
    <property type="entry name" value="PH_DOMAIN"/>
    <property type="match status" value="1"/>
</dbReference>
<keyword evidence="4" id="KW-1185">Reference proteome</keyword>
<dbReference type="InterPro" id="IPR011993">
    <property type="entry name" value="PH-like_dom_sf"/>
</dbReference>
<evidence type="ECO:0000313" key="3">
    <source>
        <dbReference type="EMBL" id="VEU37879.1"/>
    </source>
</evidence>
<dbReference type="AlphaFoldDB" id="A0A448Z776"/>
<dbReference type="OrthoDB" id="46706at2759"/>
<dbReference type="InterPro" id="IPR001849">
    <property type="entry name" value="PH_domain"/>
</dbReference>
<accession>A0A448Z776</accession>
<evidence type="ECO:0000256" key="1">
    <source>
        <dbReference type="SAM" id="MobiDB-lite"/>
    </source>
</evidence>
<name>A0A448Z776_9STRA</name>
<sequence length="95" mass="10812">MNIGATSTFGRLVKSAAKSINNRNPTTTTDRKESVDEEGVIQGVLIYGYLQKLNRNGKWQTRWFETDGECLTYFKSSKRIKLLASLDLAKILKQR</sequence>
<organism evidence="3 4">
    <name type="scientific">Pseudo-nitzschia multistriata</name>
    <dbReference type="NCBI Taxonomy" id="183589"/>
    <lineage>
        <taxon>Eukaryota</taxon>
        <taxon>Sar</taxon>
        <taxon>Stramenopiles</taxon>
        <taxon>Ochrophyta</taxon>
        <taxon>Bacillariophyta</taxon>
        <taxon>Bacillariophyceae</taxon>
        <taxon>Bacillariophycidae</taxon>
        <taxon>Bacillariales</taxon>
        <taxon>Bacillariaceae</taxon>
        <taxon>Pseudo-nitzschia</taxon>
    </lineage>
</organism>
<dbReference type="SUPFAM" id="SSF50729">
    <property type="entry name" value="PH domain-like"/>
    <property type="match status" value="1"/>
</dbReference>
<reference evidence="3 4" key="1">
    <citation type="submission" date="2019-01" db="EMBL/GenBank/DDBJ databases">
        <authorList>
            <person name="Ferrante I. M."/>
        </authorList>
    </citation>
    <scope>NUCLEOTIDE SEQUENCE [LARGE SCALE GENOMIC DNA]</scope>
    <source>
        <strain evidence="3 4">B856</strain>
    </source>
</reference>